<dbReference type="PROSITE" id="PS00615">
    <property type="entry name" value="C_TYPE_LECTIN_1"/>
    <property type="match status" value="1"/>
</dbReference>
<dbReference type="SUPFAM" id="SSF56436">
    <property type="entry name" value="C-type lectin-like"/>
    <property type="match status" value="1"/>
</dbReference>
<dbReference type="Proteomes" id="UP000472267">
    <property type="component" value="Chromosome 6"/>
</dbReference>
<organism evidence="5 6">
    <name type="scientific">Salarias fasciatus</name>
    <name type="common">Jewelled blenny</name>
    <name type="synonym">Blennius fasciatus</name>
    <dbReference type="NCBI Taxonomy" id="181472"/>
    <lineage>
        <taxon>Eukaryota</taxon>
        <taxon>Metazoa</taxon>
        <taxon>Chordata</taxon>
        <taxon>Craniata</taxon>
        <taxon>Vertebrata</taxon>
        <taxon>Euteleostomi</taxon>
        <taxon>Actinopterygii</taxon>
        <taxon>Neopterygii</taxon>
        <taxon>Teleostei</taxon>
        <taxon>Neoteleostei</taxon>
        <taxon>Acanthomorphata</taxon>
        <taxon>Ovalentaria</taxon>
        <taxon>Blenniimorphae</taxon>
        <taxon>Blenniiformes</taxon>
        <taxon>Blennioidei</taxon>
        <taxon>Blenniidae</taxon>
        <taxon>Salariinae</taxon>
        <taxon>Salarias</taxon>
    </lineage>
</organism>
<evidence type="ECO:0000256" key="1">
    <source>
        <dbReference type="ARBA" id="ARBA00022734"/>
    </source>
</evidence>
<evidence type="ECO:0000256" key="2">
    <source>
        <dbReference type="ARBA" id="ARBA00023157"/>
    </source>
</evidence>
<feature type="transmembrane region" description="Helical" evidence="3">
    <location>
        <begin position="21"/>
        <end position="45"/>
    </location>
</feature>
<keyword evidence="6" id="KW-1185">Reference proteome</keyword>
<dbReference type="GO" id="GO:0030246">
    <property type="term" value="F:carbohydrate binding"/>
    <property type="evidence" value="ECO:0007669"/>
    <property type="project" value="UniProtKB-KW"/>
</dbReference>
<dbReference type="Ensembl" id="ENSSFAT00005034667.1">
    <property type="protein sequence ID" value="ENSSFAP00005033497.1"/>
    <property type="gene ID" value="ENSSFAG00005016933.1"/>
</dbReference>
<dbReference type="PANTHER" id="PTHR22803">
    <property type="entry name" value="MANNOSE, PHOSPHOLIPASE, LECTIN RECEPTOR RELATED"/>
    <property type="match status" value="1"/>
</dbReference>
<dbReference type="PROSITE" id="PS50041">
    <property type="entry name" value="C_TYPE_LECTIN_2"/>
    <property type="match status" value="1"/>
</dbReference>
<reference evidence="5" key="1">
    <citation type="submission" date="2019-06" db="EMBL/GenBank/DDBJ databases">
        <authorList>
            <consortium name="Wellcome Sanger Institute Data Sharing"/>
        </authorList>
    </citation>
    <scope>NUCLEOTIDE SEQUENCE [LARGE SCALE GENOMIC DNA]</scope>
</reference>
<reference evidence="5" key="3">
    <citation type="submission" date="2025-09" db="UniProtKB">
        <authorList>
            <consortium name="Ensembl"/>
        </authorList>
    </citation>
    <scope>IDENTIFICATION</scope>
</reference>
<reference evidence="5" key="2">
    <citation type="submission" date="2025-08" db="UniProtKB">
        <authorList>
            <consortium name="Ensembl"/>
        </authorList>
    </citation>
    <scope>IDENTIFICATION</scope>
</reference>
<evidence type="ECO:0000313" key="5">
    <source>
        <dbReference type="Ensembl" id="ENSSFAP00005033497.1"/>
    </source>
</evidence>
<accession>A0A672HWX6</accession>
<protein>
    <recommendedName>
        <fullName evidence="4">C-type lectin domain-containing protein</fullName>
    </recommendedName>
</protein>
<evidence type="ECO:0000256" key="3">
    <source>
        <dbReference type="SAM" id="Phobius"/>
    </source>
</evidence>
<dbReference type="InterPro" id="IPR016187">
    <property type="entry name" value="CTDL_fold"/>
</dbReference>
<dbReference type="InterPro" id="IPR033989">
    <property type="entry name" value="CD209-like_CTLD"/>
</dbReference>
<dbReference type="SMART" id="SM00034">
    <property type="entry name" value="CLECT"/>
    <property type="match status" value="1"/>
</dbReference>
<keyword evidence="1" id="KW-0430">Lectin</keyword>
<sequence>MSFSLYFKMCNVCSDCQCQNYYTFFTFHLCLCVCLYRCVGVSFGLLCILQVVLNISLRLSLAFQCFYHIDNMLMFKKDIPSCTSCSLSLFQKGWVHFRSSFYYISSTEKTWQESRDDCVSRGADLMIIDSQEEQDFTRRFSKDMWIGLTDRAQEGTWRWVDGTLLQRSYWDNGAPNDMSGEEDCAEIIDEDVENSWNDWPCDRQIHWICEKKMAP</sequence>
<dbReference type="CDD" id="cd03590">
    <property type="entry name" value="CLECT_DC-SIGN_like"/>
    <property type="match status" value="1"/>
</dbReference>
<dbReference type="InterPro" id="IPR016186">
    <property type="entry name" value="C-type_lectin-like/link_sf"/>
</dbReference>
<evidence type="ECO:0000313" key="6">
    <source>
        <dbReference type="Proteomes" id="UP000472267"/>
    </source>
</evidence>
<dbReference type="InterPro" id="IPR001304">
    <property type="entry name" value="C-type_lectin-like"/>
</dbReference>
<dbReference type="InParanoid" id="A0A672HWX6"/>
<dbReference type="Gene3D" id="3.10.100.10">
    <property type="entry name" value="Mannose-Binding Protein A, subunit A"/>
    <property type="match status" value="1"/>
</dbReference>
<keyword evidence="2" id="KW-1015">Disulfide bond</keyword>
<keyword evidence="3" id="KW-0472">Membrane</keyword>
<name>A0A672HWX6_SALFA</name>
<dbReference type="Pfam" id="PF00059">
    <property type="entry name" value="Lectin_C"/>
    <property type="match status" value="1"/>
</dbReference>
<keyword evidence="3" id="KW-1133">Transmembrane helix</keyword>
<keyword evidence="3" id="KW-0812">Transmembrane</keyword>
<feature type="domain" description="C-type lectin" evidence="4">
    <location>
        <begin position="97"/>
        <end position="210"/>
    </location>
</feature>
<dbReference type="AlphaFoldDB" id="A0A672HWX6"/>
<dbReference type="FunCoup" id="A0A672HWX6">
    <property type="interactions" value="293"/>
</dbReference>
<dbReference type="OMA" id="CENGPNI"/>
<proteinExistence type="predicted"/>
<evidence type="ECO:0000259" key="4">
    <source>
        <dbReference type="PROSITE" id="PS50041"/>
    </source>
</evidence>
<dbReference type="InterPro" id="IPR050111">
    <property type="entry name" value="C-type_lectin/snaclec_domain"/>
</dbReference>
<dbReference type="InterPro" id="IPR018378">
    <property type="entry name" value="C-type_lectin_CS"/>
</dbReference>